<dbReference type="EMBL" id="SNXC01000011">
    <property type="protein sequence ID" value="TDO98112.1"/>
    <property type="molecule type" value="Genomic_DNA"/>
</dbReference>
<name>A0A4V3CGL0_9GAMM</name>
<dbReference type="SMART" id="SM00283">
    <property type="entry name" value="MA"/>
    <property type="match status" value="1"/>
</dbReference>
<dbReference type="CDD" id="cd11386">
    <property type="entry name" value="MCP_signal"/>
    <property type="match status" value="1"/>
</dbReference>
<evidence type="ECO:0000256" key="5">
    <source>
        <dbReference type="ARBA" id="ARBA00023136"/>
    </source>
</evidence>
<dbReference type="CDD" id="cd06225">
    <property type="entry name" value="HAMP"/>
    <property type="match status" value="1"/>
</dbReference>
<evidence type="ECO:0000259" key="11">
    <source>
        <dbReference type="PROSITE" id="PS50885"/>
    </source>
</evidence>
<dbReference type="Gene3D" id="3.30.450.20">
    <property type="entry name" value="PAS domain"/>
    <property type="match status" value="1"/>
</dbReference>
<evidence type="ECO:0000256" key="6">
    <source>
        <dbReference type="ARBA" id="ARBA00023224"/>
    </source>
</evidence>
<evidence type="ECO:0000313" key="13">
    <source>
        <dbReference type="Proteomes" id="UP000294656"/>
    </source>
</evidence>
<evidence type="ECO:0000313" key="12">
    <source>
        <dbReference type="EMBL" id="TDO98112.1"/>
    </source>
</evidence>
<protein>
    <submittedName>
        <fullName evidence="12">Methyl-accepting chemotaxis sensory transducer with Cache sensor</fullName>
    </submittedName>
</protein>
<feature type="domain" description="Methyl-accepting transducer" evidence="10">
    <location>
        <begin position="267"/>
        <end position="503"/>
    </location>
</feature>
<dbReference type="InterPro" id="IPR004090">
    <property type="entry name" value="Chemotax_Me-accpt_rcpt"/>
</dbReference>
<evidence type="ECO:0000259" key="10">
    <source>
        <dbReference type="PROSITE" id="PS50111"/>
    </source>
</evidence>
<dbReference type="GO" id="GO:0005886">
    <property type="term" value="C:plasma membrane"/>
    <property type="evidence" value="ECO:0007669"/>
    <property type="project" value="UniProtKB-SubCell"/>
</dbReference>
<evidence type="ECO:0000256" key="1">
    <source>
        <dbReference type="ARBA" id="ARBA00004651"/>
    </source>
</evidence>
<evidence type="ECO:0000256" key="2">
    <source>
        <dbReference type="ARBA" id="ARBA00022475"/>
    </source>
</evidence>
<dbReference type="PRINTS" id="PR00260">
    <property type="entry name" value="CHEMTRNSDUCR"/>
</dbReference>
<dbReference type="GO" id="GO:0007165">
    <property type="term" value="P:signal transduction"/>
    <property type="evidence" value="ECO:0007669"/>
    <property type="project" value="UniProtKB-KW"/>
</dbReference>
<dbReference type="GO" id="GO:0006935">
    <property type="term" value="P:chemotaxis"/>
    <property type="evidence" value="ECO:0007669"/>
    <property type="project" value="InterPro"/>
</dbReference>
<dbReference type="PANTHER" id="PTHR32089">
    <property type="entry name" value="METHYL-ACCEPTING CHEMOTAXIS PROTEIN MCPB"/>
    <property type="match status" value="1"/>
</dbReference>
<dbReference type="InterPro" id="IPR033480">
    <property type="entry name" value="sCache_2"/>
</dbReference>
<dbReference type="InterPro" id="IPR004089">
    <property type="entry name" value="MCPsignal_dom"/>
</dbReference>
<dbReference type="AlphaFoldDB" id="A0A4V3CGL0"/>
<dbReference type="GO" id="GO:0004888">
    <property type="term" value="F:transmembrane signaling receptor activity"/>
    <property type="evidence" value="ECO:0007669"/>
    <property type="project" value="InterPro"/>
</dbReference>
<dbReference type="PROSITE" id="PS50111">
    <property type="entry name" value="CHEMOTAXIS_TRANSDUC_2"/>
    <property type="match status" value="1"/>
</dbReference>
<feature type="domain" description="HAMP" evidence="11">
    <location>
        <begin position="210"/>
        <end position="262"/>
    </location>
</feature>
<evidence type="ECO:0000256" key="4">
    <source>
        <dbReference type="ARBA" id="ARBA00022989"/>
    </source>
</evidence>
<evidence type="ECO:0000256" key="7">
    <source>
        <dbReference type="ARBA" id="ARBA00029447"/>
    </source>
</evidence>
<dbReference type="Pfam" id="PF00015">
    <property type="entry name" value="MCPsignal"/>
    <property type="match status" value="1"/>
</dbReference>
<accession>A0A4V3CGL0</accession>
<organism evidence="12 13">
    <name type="scientific">Marinomonas balearica</name>
    <dbReference type="NCBI Taxonomy" id="491947"/>
    <lineage>
        <taxon>Bacteria</taxon>
        <taxon>Pseudomonadati</taxon>
        <taxon>Pseudomonadota</taxon>
        <taxon>Gammaproteobacteria</taxon>
        <taxon>Oceanospirillales</taxon>
        <taxon>Oceanospirillaceae</taxon>
        <taxon>Marinomonas</taxon>
    </lineage>
</organism>
<evidence type="ECO:0000256" key="8">
    <source>
        <dbReference type="PROSITE-ProRule" id="PRU00284"/>
    </source>
</evidence>
<evidence type="ECO:0000256" key="9">
    <source>
        <dbReference type="SAM" id="Phobius"/>
    </source>
</evidence>
<keyword evidence="13" id="KW-1185">Reference proteome</keyword>
<comment type="similarity">
    <text evidence="7">Belongs to the methyl-accepting chemotaxis (MCP) protein family.</text>
</comment>
<proteinExistence type="inferred from homology"/>
<reference evidence="12 13" key="1">
    <citation type="submission" date="2019-03" db="EMBL/GenBank/DDBJ databases">
        <title>Genomic Encyclopedia of Type Strains, Phase III (KMG-III): the genomes of soil and plant-associated and newly described type strains.</title>
        <authorList>
            <person name="Whitman W."/>
        </authorList>
    </citation>
    <scope>NUCLEOTIDE SEQUENCE [LARGE SCALE GENOMIC DNA]</scope>
    <source>
        <strain evidence="12 13">CECT 7378</strain>
    </source>
</reference>
<comment type="caution">
    <text evidence="12">The sequence shown here is derived from an EMBL/GenBank/DDBJ whole genome shotgun (WGS) entry which is preliminary data.</text>
</comment>
<dbReference type="PANTHER" id="PTHR32089:SF120">
    <property type="entry name" value="METHYL-ACCEPTING CHEMOTAXIS PROTEIN TLPQ"/>
    <property type="match status" value="1"/>
</dbReference>
<dbReference type="Pfam" id="PF08269">
    <property type="entry name" value="dCache_2"/>
    <property type="match status" value="1"/>
</dbReference>
<dbReference type="InterPro" id="IPR003660">
    <property type="entry name" value="HAMP_dom"/>
</dbReference>
<sequence>MALKDVSVTTKLWSLLVGFLIIMITFEAAAYTELYHSLLSGRKQQVKEQVQNAYSLIDHYVSLTDELGKKEAQRQAIHAVSSLRFGEKGYFWINDLNHTLLAHPLRPNSIGNDMTQIQDPSGQYHWQAMVNIANSKGEGFIEYYFQPPNSEEAQSKVSYVKKVNDWGWVVGAGVYYSEVTQDFWSEFKLSFSIEGVILLVALLLSSSLVRNITLPLKQLTNHLQVLANGNMIERVSIDRNDEIGKLAFAANTLSDHLNHTLSNVANAISELQSVTVQMKENTSNTERGVNNQFQEVDKLAAAMNEMSYSIKDVAQHAKDTAIATQSVQVITQESSQNLSETNHNIHVLTQHVEEANQVIIQLLKQTTDIDSVLGVIGDISEQTNLLALNAAIEAARAGEMGRGFAVVADEVRSLASRTQHSTVEIQKIIATLQSQSASAAESMQNSTQKAEESADIMNIAADKLTYMTTEVSDVSSRSDHIATAASQQGSVAEEINENLLGIRNVSEKVLEDTKQLSDGSRLIAEMASSLHSQISQFKFT</sequence>
<keyword evidence="2" id="KW-1003">Cell membrane</keyword>
<dbReference type="Gene3D" id="1.10.287.950">
    <property type="entry name" value="Methyl-accepting chemotaxis protein"/>
    <property type="match status" value="1"/>
</dbReference>
<dbReference type="InterPro" id="IPR004010">
    <property type="entry name" value="Double_Cache_2"/>
</dbReference>
<dbReference type="FunFam" id="1.10.287.950:FF:000001">
    <property type="entry name" value="Methyl-accepting chemotaxis sensory transducer"/>
    <property type="match status" value="1"/>
</dbReference>
<evidence type="ECO:0000256" key="3">
    <source>
        <dbReference type="ARBA" id="ARBA00022692"/>
    </source>
</evidence>
<keyword evidence="6 8" id="KW-0807">Transducer</keyword>
<keyword evidence="3 9" id="KW-0812">Transmembrane</keyword>
<dbReference type="SUPFAM" id="SSF58104">
    <property type="entry name" value="Methyl-accepting chemotaxis protein (MCP) signaling domain"/>
    <property type="match status" value="1"/>
</dbReference>
<dbReference type="PROSITE" id="PS50885">
    <property type="entry name" value="HAMP"/>
    <property type="match status" value="1"/>
</dbReference>
<dbReference type="Proteomes" id="UP000294656">
    <property type="component" value="Unassembled WGS sequence"/>
</dbReference>
<dbReference type="OrthoDB" id="6376221at2"/>
<dbReference type="SMART" id="SM01049">
    <property type="entry name" value="Cache_2"/>
    <property type="match status" value="1"/>
</dbReference>
<gene>
    <name evidence="12" type="ORF">DFP79_1745</name>
</gene>
<dbReference type="RefSeq" id="WP_133503545.1">
    <property type="nucleotide sequence ID" value="NZ_SNXC01000011.1"/>
</dbReference>
<keyword evidence="4 9" id="KW-1133">Transmembrane helix</keyword>
<comment type="subcellular location">
    <subcellularLocation>
        <location evidence="1">Cell membrane</location>
        <topology evidence="1">Multi-pass membrane protein</topology>
    </subcellularLocation>
</comment>
<dbReference type="SMART" id="SM00304">
    <property type="entry name" value="HAMP"/>
    <property type="match status" value="1"/>
</dbReference>
<keyword evidence="5 9" id="KW-0472">Membrane</keyword>
<feature type="transmembrane region" description="Helical" evidence="9">
    <location>
        <begin position="12"/>
        <end position="34"/>
    </location>
</feature>
<dbReference type="Pfam" id="PF00672">
    <property type="entry name" value="HAMP"/>
    <property type="match status" value="1"/>
</dbReference>